<comment type="pathway">
    <text evidence="1">Carbohydrate metabolism.</text>
</comment>
<dbReference type="InterPro" id="IPR036969">
    <property type="entry name" value="Citrate_synthase_sf"/>
</dbReference>
<feature type="active site" evidence="6">
    <location>
        <position position="333"/>
    </location>
</feature>
<feature type="active site" evidence="6">
    <location>
        <position position="391"/>
    </location>
</feature>
<evidence type="ECO:0000256" key="5">
    <source>
        <dbReference type="PIRNR" id="PIRNR001369"/>
    </source>
</evidence>
<evidence type="ECO:0000256" key="7">
    <source>
        <dbReference type="RuleBase" id="RU000441"/>
    </source>
</evidence>
<dbReference type="InterPro" id="IPR016142">
    <property type="entry name" value="Citrate_synth-like_lrg_a-sub"/>
</dbReference>
<dbReference type="PROSITE" id="PS00480">
    <property type="entry name" value="CITRATE_SYNTHASE"/>
    <property type="match status" value="1"/>
</dbReference>
<dbReference type="FunFam" id="1.10.580.10:FF:000005">
    <property type="entry name" value="Citrate synthase"/>
    <property type="match status" value="1"/>
</dbReference>
<dbReference type="PANTHER" id="PTHR42871:SF1">
    <property type="entry name" value="CITRATE SYNTHASE"/>
    <property type="match status" value="1"/>
</dbReference>
<keyword evidence="3" id="KW-0816">Tricarboxylic acid cycle</keyword>
<dbReference type="Proteomes" id="UP000275078">
    <property type="component" value="Unassembled WGS sequence"/>
</dbReference>
<evidence type="ECO:0000256" key="3">
    <source>
        <dbReference type="ARBA" id="ARBA00022532"/>
    </source>
</evidence>
<dbReference type="InterPro" id="IPR019810">
    <property type="entry name" value="Citrate_synthase_AS"/>
</dbReference>
<dbReference type="PANTHER" id="PTHR42871">
    <property type="entry name" value="CITRATE SYNTHASE"/>
    <property type="match status" value="1"/>
</dbReference>
<feature type="region of interest" description="Disordered" evidence="8">
    <location>
        <begin position="458"/>
        <end position="489"/>
    </location>
</feature>
<dbReference type="PRINTS" id="PR00143">
    <property type="entry name" value="CITRTSNTHASE"/>
</dbReference>
<dbReference type="Gene3D" id="1.10.230.10">
    <property type="entry name" value="Cytochrome P450-Terp, domain 2"/>
    <property type="match status" value="1"/>
</dbReference>
<name>A0A3N4I8S4_ASCIM</name>
<evidence type="ECO:0000313" key="9">
    <source>
        <dbReference type="EMBL" id="RPA80530.1"/>
    </source>
</evidence>
<evidence type="ECO:0000256" key="6">
    <source>
        <dbReference type="PIRSR" id="PIRSR001369-1"/>
    </source>
</evidence>
<sequence length="489" mass="54764">MAVIKEQPNPQESITVTDNRTGKTVTIPITNNSIPATAFTALKAPTTAGKRQEDDLGNGIRVYDPGFMNTAAIKSRITYIDGDAGELRHRGYPIEQLAERSTYLETAYLLIYGHLPDASQSKIWEYEVMHHTFLSEDLTSLLRSMRYDSHPMSIFITAFSSLSAYHPEANPSLAGQNLYTTSPELLNKQVIRALGKSSTIAALSLRIRMNRPAIAPRADLTYTENLLYMMDALSPADPYRPDPRLAKALDTLFILHADHEMNCSTAAMVHVGSSRVDPYSAIAAAASALYGPLHGGANEAVIRMLQRIGSVDRVPAFLEGVKKKKELLFGFGHRVYRNTDPRSTIIRKVAEEVFSILGRDPDGLIEIAQALRDAALKDPYFVERKLYPNVDYWSGLIYKTMGFPLDFFPVLFAVPRVSGWLAHWKQNLEEGTGKIWRPRQVYVGEGRRDYVELGEREARKVEDSREGVRELPHYQSRRRGPRGGVPAKL</sequence>
<evidence type="ECO:0000256" key="8">
    <source>
        <dbReference type="SAM" id="MobiDB-lite"/>
    </source>
</evidence>
<dbReference type="Pfam" id="PF00285">
    <property type="entry name" value="Citrate_synt"/>
    <property type="match status" value="1"/>
</dbReference>
<dbReference type="OrthoDB" id="435022at2759"/>
<dbReference type="GO" id="GO:0046912">
    <property type="term" value="F:acyltransferase activity, acyl groups converted into alkyl on transfer"/>
    <property type="evidence" value="ECO:0007669"/>
    <property type="project" value="InterPro"/>
</dbReference>
<dbReference type="GO" id="GO:0006099">
    <property type="term" value="P:tricarboxylic acid cycle"/>
    <property type="evidence" value="ECO:0007669"/>
    <property type="project" value="UniProtKB-KW"/>
</dbReference>
<dbReference type="STRING" id="1160509.A0A3N4I8S4"/>
<reference evidence="9 10" key="1">
    <citation type="journal article" date="2018" name="Nat. Ecol. Evol.">
        <title>Pezizomycetes genomes reveal the molecular basis of ectomycorrhizal truffle lifestyle.</title>
        <authorList>
            <person name="Murat C."/>
            <person name="Payen T."/>
            <person name="Noel B."/>
            <person name="Kuo A."/>
            <person name="Morin E."/>
            <person name="Chen J."/>
            <person name="Kohler A."/>
            <person name="Krizsan K."/>
            <person name="Balestrini R."/>
            <person name="Da Silva C."/>
            <person name="Montanini B."/>
            <person name="Hainaut M."/>
            <person name="Levati E."/>
            <person name="Barry K.W."/>
            <person name="Belfiori B."/>
            <person name="Cichocki N."/>
            <person name="Clum A."/>
            <person name="Dockter R.B."/>
            <person name="Fauchery L."/>
            <person name="Guy J."/>
            <person name="Iotti M."/>
            <person name="Le Tacon F."/>
            <person name="Lindquist E.A."/>
            <person name="Lipzen A."/>
            <person name="Malagnac F."/>
            <person name="Mello A."/>
            <person name="Molinier V."/>
            <person name="Miyauchi S."/>
            <person name="Poulain J."/>
            <person name="Riccioni C."/>
            <person name="Rubini A."/>
            <person name="Sitrit Y."/>
            <person name="Splivallo R."/>
            <person name="Traeger S."/>
            <person name="Wang M."/>
            <person name="Zifcakova L."/>
            <person name="Wipf D."/>
            <person name="Zambonelli A."/>
            <person name="Paolocci F."/>
            <person name="Nowrousian M."/>
            <person name="Ottonello S."/>
            <person name="Baldrian P."/>
            <person name="Spatafora J.W."/>
            <person name="Henrissat B."/>
            <person name="Nagy L.G."/>
            <person name="Aury J.M."/>
            <person name="Wincker P."/>
            <person name="Grigoriev I.V."/>
            <person name="Bonfante P."/>
            <person name="Martin F.M."/>
        </authorList>
    </citation>
    <scope>NUCLEOTIDE SEQUENCE [LARGE SCALE GENOMIC DNA]</scope>
    <source>
        <strain evidence="9 10">RN42</strain>
    </source>
</reference>
<evidence type="ECO:0000256" key="4">
    <source>
        <dbReference type="ARBA" id="ARBA00022679"/>
    </source>
</evidence>
<comment type="similarity">
    <text evidence="2 5 7">Belongs to the citrate synthase family.</text>
</comment>
<evidence type="ECO:0000313" key="10">
    <source>
        <dbReference type="Proteomes" id="UP000275078"/>
    </source>
</evidence>
<dbReference type="SUPFAM" id="SSF48256">
    <property type="entry name" value="Citrate synthase"/>
    <property type="match status" value="1"/>
</dbReference>
<evidence type="ECO:0000256" key="1">
    <source>
        <dbReference type="ARBA" id="ARBA00005007"/>
    </source>
</evidence>
<gene>
    <name evidence="9" type="ORF">BJ508DRAFT_377048</name>
</gene>
<keyword evidence="4 5" id="KW-0808">Transferase</keyword>
<dbReference type="InterPro" id="IPR016143">
    <property type="entry name" value="Citrate_synth-like_sm_a-sub"/>
</dbReference>
<dbReference type="EMBL" id="ML119687">
    <property type="protein sequence ID" value="RPA80530.1"/>
    <property type="molecule type" value="Genomic_DNA"/>
</dbReference>
<dbReference type="Gene3D" id="1.10.580.10">
    <property type="entry name" value="Citrate Synthase, domain 1"/>
    <property type="match status" value="1"/>
</dbReference>
<dbReference type="InterPro" id="IPR024176">
    <property type="entry name" value="Citrate_synthase_bac-typ"/>
</dbReference>
<proteinExistence type="inferred from homology"/>
<accession>A0A3N4I8S4</accession>
<evidence type="ECO:0000256" key="2">
    <source>
        <dbReference type="ARBA" id="ARBA00010566"/>
    </source>
</evidence>
<dbReference type="InterPro" id="IPR002020">
    <property type="entry name" value="Citrate_synthase"/>
</dbReference>
<keyword evidence="10" id="KW-1185">Reference proteome</keyword>
<dbReference type="FunFam" id="1.10.230.10:FF:000002">
    <property type="entry name" value="Citrate synthase"/>
    <property type="match status" value="1"/>
</dbReference>
<feature type="compositionally biased region" description="Basic and acidic residues" evidence="8">
    <location>
        <begin position="458"/>
        <end position="472"/>
    </location>
</feature>
<dbReference type="AlphaFoldDB" id="A0A3N4I8S4"/>
<dbReference type="PIRSF" id="PIRSF001369">
    <property type="entry name" value="Citrate_synth"/>
    <property type="match status" value="1"/>
</dbReference>
<dbReference type="GO" id="GO:0032787">
    <property type="term" value="P:monocarboxylic acid metabolic process"/>
    <property type="evidence" value="ECO:0007669"/>
    <property type="project" value="UniProtKB-ARBA"/>
</dbReference>
<protein>
    <recommendedName>
        <fullName evidence="5 7">Citrate synthase</fullName>
    </recommendedName>
</protein>
<organism evidence="9 10">
    <name type="scientific">Ascobolus immersus RN42</name>
    <dbReference type="NCBI Taxonomy" id="1160509"/>
    <lineage>
        <taxon>Eukaryota</taxon>
        <taxon>Fungi</taxon>
        <taxon>Dikarya</taxon>
        <taxon>Ascomycota</taxon>
        <taxon>Pezizomycotina</taxon>
        <taxon>Pezizomycetes</taxon>
        <taxon>Pezizales</taxon>
        <taxon>Ascobolaceae</taxon>
        <taxon>Ascobolus</taxon>
    </lineage>
</organism>